<dbReference type="Gene3D" id="3.40.390.10">
    <property type="entry name" value="Collagenase (Catalytic Domain)"/>
    <property type="match status" value="1"/>
</dbReference>
<evidence type="ECO:0000313" key="1">
    <source>
        <dbReference type="EMBL" id="KAH7963052.1"/>
    </source>
</evidence>
<comment type="caution">
    <text evidence="1">The sequence shown here is derived from an EMBL/GenBank/DDBJ whole genome shotgun (WGS) entry which is preliminary data.</text>
</comment>
<proteinExistence type="predicted"/>
<evidence type="ECO:0000313" key="2">
    <source>
        <dbReference type="Proteomes" id="UP000821837"/>
    </source>
</evidence>
<dbReference type="InterPro" id="IPR024079">
    <property type="entry name" value="MetalloPept_cat_dom_sf"/>
</dbReference>
<dbReference type="EMBL" id="JABSTV010001249">
    <property type="protein sequence ID" value="KAH7963052.1"/>
    <property type="molecule type" value="Genomic_DNA"/>
</dbReference>
<gene>
    <name evidence="1" type="ORF">HPB52_019375</name>
</gene>
<name>A0A9D4Q2X1_RHISA</name>
<protein>
    <submittedName>
        <fullName evidence="1">Uncharacterized protein</fullName>
    </submittedName>
</protein>
<reference evidence="1" key="1">
    <citation type="journal article" date="2020" name="Cell">
        <title>Large-Scale Comparative Analyses of Tick Genomes Elucidate Their Genetic Diversity and Vector Capacities.</title>
        <authorList>
            <consortium name="Tick Genome and Microbiome Consortium (TIGMIC)"/>
            <person name="Jia N."/>
            <person name="Wang J."/>
            <person name="Shi W."/>
            <person name="Du L."/>
            <person name="Sun Y."/>
            <person name="Zhan W."/>
            <person name="Jiang J.F."/>
            <person name="Wang Q."/>
            <person name="Zhang B."/>
            <person name="Ji P."/>
            <person name="Bell-Sakyi L."/>
            <person name="Cui X.M."/>
            <person name="Yuan T.T."/>
            <person name="Jiang B.G."/>
            <person name="Yang W.F."/>
            <person name="Lam T.T."/>
            <person name="Chang Q.C."/>
            <person name="Ding S.J."/>
            <person name="Wang X.J."/>
            <person name="Zhu J.G."/>
            <person name="Ruan X.D."/>
            <person name="Zhao L."/>
            <person name="Wei J.T."/>
            <person name="Ye R.Z."/>
            <person name="Que T.C."/>
            <person name="Du C.H."/>
            <person name="Zhou Y.H."/>
            <person name="Cheng J.X."/>
            <person name="Dai P.F."/>
            <person name="Guo W.B."/>
            <person name="Han X.H."/>
            <person name="Huang E.J."/>
            <person name="Li L.F."/>
            <person name="Wei W."/>
            <person name="Gao Y.C."/>
            <person name="Liu J.Z."/>
            <person name="Shao H.Z."/>
            <person name="Wang X."/>
            <person name="Wang C.C."/>
            <person name="Yang T.C."/>
            <person name="Huo Q.B."/>
            <person name="Li W."/>
            <person name="Chen H.Y."/>
            <person name="Chen S.E."/>
            <person name="Zhou L.G."/>
            <person name="Ni X.B."/>
            <person name="Tian J.H."/>
            <person name="Sheng Y."/>
            <person name="Liu T."/>
            <person name="Pan Y.S."/>
            <person name="Xia L.Y."/>
            <person name="Li J."/>
            <person name="Zhao F."/>
            <person name="Cao W.C."/>
        </authorList>
    </citation>
    <scope>NUCLEOTIDE SEQUENCE</scope>
    <source>
        <strain evidence="1">Rsan-2018</strain>
    </source>
</reference>
<reference evidence="1" key="2">
    <citation type="submission" date="2021-09" db="EMBL/GenBank/DDBJ databases">
        <authorList>
            <person name="Jia N."/>
            <person name="Wang J."/>
            <person name="Shi W."/>
            <person name="Du L."/>
            <person name="Sun Y."/>
            <person name="Zhan W."/>
            <person name="Jiang J."/>
            <person name="Wang Q."/>
            <person name="Zhang B."/>
            <person name="Ji P."/>
            <person name="Sakyi L.B."/>
            <person name="Cui X."/>
            <person name="Yuan T."/>
            <person name="Jiang B."/>
            <person name="Yang W."/>
            <person name="Lam T.T.-Y."/>
            <person name="Chang Q."/>
            <person name="Ding S."/>
            <person name="Wang X."/>
            <person name="Zhu J."/>
            <person name="Ruan X."/>
            <person name="Zhao L."/>
            <person name="Wei J."/>
            <person name="Que T."/>
            <person name="Du C."/>
            <person name="Cheng J."/>
            <person name="Dai P."/>
            <person name="Han X."/>
            <person name="Huang E."/>
            <person name="Gao Y."/>
            <person name="Liu J."/>
            <person name="Shao H."/>
            <person name="Ye R."/>
            <person name="Li L."/>
            <person name="Wei W."/>
            <person name="Wang X."/>
            <person name="Wang C."/>
            <person name="Huo Q."/>
            <person name="Li W."/>
            <person name="Guo W."/>
            <person name="Chen H."/>
            <person name="Chen S."/>
            <person name="Zhou L."/>
            <person name="Zhou L."/>
            <person name="Ni X."/>
            <person name="Tian J."/>
            <person name="Zhou Y."/>
            <person name="Sheng Y."/>
            <person name="Liu T."/>
            <person name="Pan Y."/>
            <person name="Xia L."/>
            <person name="Li J."/>
            <person name="Zhao F."/>
            <person name="Cao W."/>
        </authorList>
    </citation>
    <scope>NUCLEOTIDE SEQUENCE</scope>
    <source>
        <strain evidence="1">Rsan-2018</strain>
        <tissue evidence="1">Larvae</tissue>
    </source>
</reference>
<keyword evidence="2" id="KW-1185">Reference proteome</keyword>
<dbReference type="GO" id="GO:0008237">
    <property type="term" value="F:metallopeptidase activity"/>
    <property type="evidence" value="ECO:0007669"/>
    <property type="project" value="InterPro"/>
</dbReference>
<dbReference type="AlphaFoldDB" id="A0A9D4Q2X1"/>
<organism evidence="1 2">
    <name type="scientific">Rhipicephalus sanguineus</name>
    <name type="common">Brown dog tick</name>
    <name type="synonym">Ixodes sanguineus</name>
    <dbReference type="NCBI Taxonomy" id="34632"/>
    <lineage>
        <taxon>Eukaryota</taxon>
        <taxon>Metazoa</taxon>
        <taxon>Ecdysozoa</taxon>
        <taxon>Arthropoda</taxon>
        <taxon>Chelicerata</taxon>
        <taxon>Arachnida</taxon>
        <taxon>Acari</taxon>
        <taxon>Parasitiformes</taxon>
        <taxon>Ixodida</taxon>
        <taxon>Ixodoidea</taxon>
        <taxon>Ixodidae</taxon>
        <taxon>Rhipicephalinae</taxon>
        <taxon>Rhipicephalus</taxon>
        <taxon>Rhipicephalus</taxon>
    </lineage>
</organism>
<sequence>MRSVGLSARCHAKETLTMAEQVSLAYLICTDTYRHKSDFSSTIKDFIFDKLVLFNHSLTRNLSIVIKEALVTLAMKWNVPLFFQIDFSPHPELPNETIVVIDYSLTLLHWMNHKRKILTPEATALLIAEYLYSNFSTNNGIDGRRTSALLRMDEQLATQWAFILLSQSGRRCLRHLSLKQLRREVAVEEWFEAIRRSGLGVLSAGDGEVLTSERLFAAVDDVVSAHTGRRDLLLRDFVALHVVRQLAPFTSYRFVDALMNDPSHAAARAYVVSQCLSAVSRLVPGRSLINVVFHDATVSKERQGHALNHLLRIWNLTTKFLLGADVKRMEQDGEGLPLFKLPVVWQNGLVGSSGVKENYLKPFNVDQPFIELYLSSMAALRSRKRNETVRSLSFARRVGKRTGLLTLRNAPSRFDDTASDESVFVPTTALFEPFLALDNDPFTLGALGQFLSRGIWQLILDESTRKGVARGKALALADVCRSGMSKLDELDSSTSTGGDLLSAHMPSIVGLKTAHAAYRRSRENLTDGQKGDDDKAEFSPAQLFYIGSCFQSCASGAQATDRGSRSRASARSFCNVPAMLSKGFGPAFGCSPGSEMMKLARRENGTCIDPNAWPPRRIAGA</sequence>
<dbReference type="Proteomes" id="UP000821837">
    <property type="component" value="Chromosome 3"/>
</dbReference>
<accession>A0A9D4Q2X1</accession>
<dbReference type="VEuPathDB" id="VectorBase:RSAN_033562"/>